<dbReference type="InterPro" id="IPR007157">
    <property type="entry name" value="PspA_VIPP1"/>
</dbReference>
<sequence>MSILTRFKDIMASNINVLLDKAEDPEKMIDQYLQNLNKDLGKVKAETASVLAEEQRAKRKLEECQDEMNKMERYAAKAMEAGNEGDARKFLEKKALLTTNLSELQTAYQLSSQNSQQMKQMHHKLMREIEEWKRAR</sequence>
<keyword evidence="2" id="KW-0175">Coiled coil</keyword>
<evidence type="ECO:0000256" key="2">
    <source>
        <dbReference type="SAM" id="Coils"/>
    </source>
</evidence>
<reference evidence="3" key="1">
    <citation type="submission" date="2021-05" db="EMBL/GenBank/DDBJ databases">
        <title>Novel Bacillus species.</title>
        <authorList>
            <person name="Liu G."/>
        </authorList>
    </citation>
    <scope>NUCLEOTIDE SEQUENCE</scope>
    <source>
        <strain evidence="3">FJAT-50051</strain>
    </source>
</reference>
<organism evidence="3">
    <name type="scientific">Neobacillus citreus</name>
    <dbReference type="NCBI Taxonomy" id="2833578"/>
    <lineage>
        <taxon>Bacteria</taxon>
        <taxon>Bacillati</taxon>
        <taxon>Bacillota</taxon>
        <taxon>Bacilli</taxon>
        <taxon>Bacillales</taxon>
        <taxon>Bacillaceae</taxon>
        <taxon>Neobacillus</taxon>
    </lineage>
</organism>
<name>A0A942T6K2_9BACI</name>
<comment type="similarity">
    <text evidence="1">Belongs to the PspA/Vipp/IM30 family.</text>
</comment>
<evidence type="ECO:0000256" key="1">
    <source>
        <dbReference type="ARBA" id="ARBA00043985"/>
    </source>
</evidence>
<dbReference type="PANTHER" id="PTHR31088:SF6">
    <property type="entry name" value="PHAGE SHOCK PROTEIN A"/>
    <property type="match status" value="1"/>
</dbReference>
<protein>
    <submittedName>
        <fullName evidence="3">PspA/IM30 family protein</fullName>
    </submittedName>
</protein>
<dbReference type="PANTHER" id="PTHR31088">
    <property type="entry name" value="MEMBRANE-ASSOCIATED PROTEIN VIPP1, CHLOROPLASTIC"/>
    <property type="match status" value="1"/>
</dbReference>
<dbReference type="EMBL" id="JAGYPE010000006">
    <property type="protein sequence ID" value="MBS4185998.1"/>
    <property type="molecule type" value="Genomic_DNA"/>
</dbReference>
<accession>A0A942T6K2</accession>
<proteinExistence type="inferred from homology"/>
<dbReference type="Pfam" id="PF04012">
    <property type="entry name" value="PspA_IM30"/>
    <property type="match status" value="1"/>
</dbReference>
<gene>
    <name evidence="3" type="ORF">KHB02_31900</name>
</gene>
<comment type="caution">
    <text evidence="3">The sequence shown here is derived from an EMBL/GenBank/DDBJ whole genome shotgun (WGS) entry which is preliminary data.</text>
</comment>
<dbReference type="AlphaFoldDB" id="A0A942T6K2"/>
<evidence type="ECO:0000313" key="3">
    <source>
        <dbReference type="EMBL" id="MBS4185998.1"/>
    </source>
</evidence>
<feature type="coiled-coil region" evidence="2">
    <location>
        <begin position="54"/>
        <end position="81"/>
    </location>
</feature>